<accession>A0A6A5YGP5</accession>
<keyword evidence="3" id="KW-1185">Reference proteome</keyword>
<protein>
    <submittedName>
        <fullName evidence="2">Uncharacterized protein</fullName>
    </submittedName>
</protein>
<evidence type="ECO:0000256" key="1">
    <source>
        <dbReference type="SAM" id="MobiDB-lite"/>
    </source>
</evidence>
<proteinExistence type="predicted"/>
<feature type="region of interest" description="Disordered" evidence="1">
    <location>
        <begin position="131"/>
        <end position="150"/>
    </location>
</feature>
<dbReference type="Proteomes" id="UP000799770">
    <property type="component" value="Unassembled WGS sequence"/>
</dbReference>
<sequence>MTYQCRPDVVASRIDKFISDNKPISNNAAILANVSNVANKEFKWESFATVAVAIAQLNLVLRKEEVAREHISNKWVFGEGNSATLDPRIKQALERLKEYKSEIVSHRDNIDCSLGRRMQDMQNSDVGTYMMFKSDDPEDSDKASSIPPSQ</sequence>
<dbReference type="EMBL" id="ML977369">
    <property type="protein sequence ID" value="KAF2105884.1"/>
    <property type="molecule type" value="Genomic_DNA"/>
</dbReference>
<gene>
    <name evidence="2" type="ORF">BDV96DRAFT_638510</name>
</gene>
<reference evidence="2" key="1">
    <citation type="journal article" date="2020" name="Stud. Mycol.">
        <title>101 Dothideomycetes genomes: a test case for predicting lifestyles and emergence of pathogens.</title>
        <authorList>
            <person name="Haridas S."/>
            <person name="Albert R."/>
            <person name="Binder M."/>
            <person name="Bloem J."/>
            <person name="Labutti K."/>
            <person name="Salamov A."/>
            <person name="Andreopoulos B."/>
            <person name="Baker S."/>
            <person name="Barry K."/>
            <person name="Bills G."/>
            <person name="Bluhm B."/>
            <person name="Cannon C."/>
            <person name="Castanera R."/>
            <person name="Culley D."/>
            <person name="Daum C."/>
            <person name="Ezra D."/>
            <person name="Gonzalez J."/>
            <person name="Henrissat B."/>
            <person name="Kuo A."/>
            <person name="Liang C."/>
            <person name="Lipzen A."/>
            <person name="Lutzoni F."/>
            <person name="Magnuson J."/>
            <person name="Mondo S."/>
            <person name="Nolan M."/>
            <person name="Ohm R."/>
            <person name="Pangilinan J."/>
            <person name="Park H.-J."/>
            <person name="Ramirez L."/>
            <person name="Alfaro M."/>
            <person name="Sun H."/>
            <person name="Tritt A."/>
            <person name="Yoshinaga Y."/>
            <person name="Zwiers L.-H."/>
            <person name="Turgeon B."/>
            <person name="Goodwin S."/>
            <person name="Spatafora J."/>
            <person name="Crous P."/>
            <person name="Grigoriev I."/>
        </authorList>
    </citation>
    <scope>NUCLEOTIDE SEQUENCE</scope>
    <source>
        <strain evidence="2">CBS 627.86</strain>
    </source>
</reference>
<evidence type="ECO:0000313" key="2">
    <source>
        <dbReference type="EMBL" id="KAF2105884.1"/>
    </source>
</evidence>
<evidence type="ECO:0000313" key="3">
    <source>
        <dbReference type="Proteomes" id="UP000799770"/>
    </source>
</evidence>
<dbReference type="AlphaFoldDB" id="A0A6A5YGP5"/>
<name>A0A6A5YGP5_9PLEO</name>
<organism evidence="2 3">
    <name type="scientific">Lophiotrema nucula</name>
    <dbReference type="NCBI Taxonomy" id="690887"/>
    <lineage>
        <taxon>Eukaryota</taxon>
        <taxon>Fungi</taxon>
        <taxon>Dikarya</taxon>
        <taxon>Ascomycota</taxon>
        <taxon>Pezizomycotina</taxon>
        <taxon>Dothideomycetes</taxon>
        <taxon>Pleosporomycetidae</taxon>
        <taxon>Pleosporales</taxon>
        <taxon>Lophiotremataceae</taxon>
        <taxon>Lophiotrema</taxon>
    </lineage>
</organism>